<evidence type="ECO:0000259" key="2">
    <source>
        <dbReference type="Pfam" id="PF00892"/>
    </source>
</evidence>
<dbReference type="EMBL" id="CAJOBC010089440">
    <property type="protein sequence ID" value="CAF4380533.1"/>
    <property type="molecule type" value="Genomic_DNA"/>
</dbReference>
<evidence type="ECO:0000256" key="1">
    <source>
        <dbReference type="SAM" id="Phobius"/>
    </source>
</evidence>
<dbReference type="SUPFAM" id="SSF103481">
    <property type="entry name" value="Multidrug resistance efflux transporter EmrE"/>
    <property type="match status" value="1"/>
</dbReference>
<protein>
    <recommendedName>
        <fullName evidence="2">EamA domain-containing protein</fullName>
    </recommendedName>
</protein>
<reference evidence="3" key="1">
    <citation type="submission" date="2021-02" db="EMBL/GenBank/DDBJ databases">
        <authorList>
            <person name="Nowell W R."/>
        </authorList>
    </citation>
    <scope>NUCLEOTIDE SEQUENCE</scope>
</reference>
<keyword evidence="5" id="KW-1185">Reference proteome</keyword>
<name>A0A815USN9_9BILA</name>
<dbReference type="Proteomes" id="UP000663829">
    <property type="component" value="Unassembled WGS sequence"/>
</dbReference>
<dbReference type="AlphaFoldDB" id="A0A815USN9"/>
<dbReference type="OrthoDB" id="306876at2759"/>
<dbReference type="EMBL" id="CAJNOQ010023888">
    <property type="protein sequence ID" value="CAF1521220.1"/>
    <property type="molecule type" value="Genomic_DNA"/>
</dbReference>
<evidence type="ECO:0000313" key="3">
    <source>
        <dbReference type="EMBL" id="CAF1521220.1"/>
    </source>
</evidence>
<keyword evidence="1" id="KW-1133">Transmembrane helix</keyword>
<evidence type="ECO:0000313" key="4">
    <source>
        <dbReference type="EMBL" id="CAF4380533.1"/>
    </source>
</evidence>
<feature type="domain" description="EamA" evidence="2">
    <location>
        <begin position="4"/>
        <end position="61"/>
    </location>
</feature>
<dbReference type="InterPro" id="IPR000620">
    <property type="entry name" value="EamA_dom"/>
</dbReference>
<organism evidence="3 5">
    <name type="scientific">Didymodactylos carnosus</name>
    <dbReference type="NCBI Taxonomy" id="1234261"/>
    <lineage>
        <taxon>Eukaryota</taxon>
        <taxon>Metazoa</taxon>
        <taxon>Spiralia</taxon>
        <taxon>Gnathifera</taxon>
        <taxon>Rotifera</taxon>
        <taxon>Eurotatoria</taxon>
        <taxon>Bdelloidea</taxon>
        <taxon>Philodinida</taxon>
        <taxon>Philodinidae</taxon>
        <taxon>Didymodactylos</taxon>
    </lineage>
</organism>
<evidence type="ECO:0000313" key="5">
    <source>
        <dbReference type="Proteomes" id="UP000663829"/>
    </source>
</evidence>
<dbReference type="GO" id="GO:0016020">
    <property type="term" value="C:membrane"/>
    <property type="evidence" value="ECO:0007669"/>
    <property type="project" value="InterPro"/>
</dbReference>
<sequence>MALSGLFMLKAIKREHPSIFTIVQSSDIVIAIVLQNLFTDIKSNWYVLLGSLLVLTSILLVGGYKLYINRPHELTSNIEDVPTEQE</sequence>
<dbReference type="Proteomes" id="UP000681722">
    <property type="component" value="Unassembled WGS sequence"/>
</dbReference>
<comment type="caution">
    <text evidence="3">The sequence shown here is derived from an EMBL/GenBank/DDBJ whole genome shotgun (WGS) entry which is preliminary data.</text>
</comment>
<gene>
    <name evidence="3" type="ORF">GPM918_LOCUS37562</name>
    <name evidence="4" type="ORF">SRO942_LOCUS38332</name>
</gene>
<feature type="transmembrane region" description="Helical" evidence="1">
    <location>
        <begin position="45"/>
        <end position="67"/>
    </location>
</feature>
<dbReference type="InterPro" id="IPR037185">
    <property type="entry name" value="EmrE-like"/>
</dbReference>
<proteinExistence type="predicted"/>
<keyword evidence="1" id="KW-0812">Transmembrane</keyword>
<accession>A0A815USN9</accession>
<keyword evidence="1" id="KW-0472">Membrane</keyword>
<dbReference type="Pfam" id="PF00892">
    <property type="entry name" value="EamA"/>
    <property type="match status" value="1"/>
</dbReference>